<reference evidence="2 3" key="1">
    <citation type="submission" date="2023-01" db="EMBL/GenBank/DDBJ databases">
        <title>Novel diversity within Roseofilum (Cyanobacteria; Desertifilaceae) from marine benthic mats with descriptions of four novel species.</title>
        <authorList>
            <person name="Wang Y."/>
            <person name="Berthold D.E."/>
            <person name="Hu J."/>
            <person name="Lefler F.W."/>
            <person name="Laughinghouse H.D. IV."/>
        </authorList>
    </citation>
    <scope>NUCLEOTIDE SEQUENCE [LARGE SCALE GENOMIC DNA]</scope>
    <source>
        <strain evidence="2 3">BLCC-M143</strain>
    </source>
</reference>
<dbReference type="EMBL" id="JAQOSQ010000015">
    <property type="protein sequence ID" value="MDJ1184459.1"/>
    <property type="molecule type" value="Genomic_DNA"/>
</dbReference>
<evidence type="ECO:0000313" key="3">
    <source>
        <dbReference type="Proteomes" id="UP001232992"/>
    </source>
</evidence>
<keyword evidence="3" id="KW-1185">Reference proteome</keyword>
<name>A0ABT7C136_9CYAN</name>
<feature type="region of interest" description="Disordered" evidence="1">
    <location>
        <begin position="42"/>
        <end position="62"/>
    </location>
</feature>
<evidence type="ECO:0000256" key="1">
    <source>
        <dbReference type="SAM" id="MobiDB-lite"/>
    </source>
</evidence>
<evidence type="ECO:0000313" key="2">
    <source>
        <dbReference type="EMBL" id="MDJ1184459.1"/>
    </source>
</evidence>
<gene>
    <name evidence="2" type="ORF">PMH09_14830</name>
</gene>
<dbReference type="RefSeq" id="WP_283759113.1">
    <property type="nucleotide sequence ID" value="NZ_JAQOSQ010000015.1"/>
</dbReference>
<protein>
    <submittedName>
        <fullName evidence="2">Uncharacterized protein</fullName>
    </submittedName>
</protein>
<proteinExistence type="predicted"/>
<accession>A0ABT7C136</accession>
<dbReference type="Proteomes" id="UP001232992">
    <property type="component" value="Unassembled WGS sequence"/>
</dbReference>
<comment type="caution">
    <text evidence="2">The sequence shown here is derived from an EMBL/GenBank/DDBJ whole genome shotgun (WGS) entry which is preliminary data.</text>
</comment>
<sequence>MAFTGGLLAIAALAQPSWGLSDQNRFGITNFGIPNRELVSCLENYQPPDNGKPDSTGDTGGR</sequence>
<organism evidence="2 3">
    <name type="scientific">Roseofilum casamattae BLCC-M143</name>
    <dbReference type="NCBI Taxonomy" id="3022442"/>
    <lineage>
        <taxon>Bacteria</taxon>
        <taxon>Bacillati</taxon>
        <taxon>Cyanobacteriota</taxon>
        <taxon>Cyanophyceae</taxon>
        <taxon>Desertifilales</taxon>
        <taxon>Desertifilaceae</taxon>
        <taxon>Roseofilum</taxon>
        <taxon>Roseofilum casamattae</taxon>
    </lineage>
</organism>